<reference evidence="1" key="1">
    <citation type="submission" date="2025-08" db="UniProtKB">
        <authorList>
            <consortium name="Ensembl"/>
        </authorList>
    </citation>
    <scope>IDENTIFICATION</scope>
</reference>
<dbReference type="OMA" id="RFLCTPH"/>
<dbReference type="GeneTree" id="ENSGT00910000147896"/>
<protein>
    <submittedName>
        <fullName evidence="1">Uncharacterized protein</fullName>
    </submittedName>
</protein>
<name>A0A2K5DD47_AOTNA</name>
<evidence type="ECO:0000313" key="2">
    <source>
        <dbReference type="Proteomes" id="UP000233020"/>
    </source>
</evidence>
<sequence>MCLPRSPHCPTLLPSPDFIRFLCTPHFGGHPASGILLKGKPGEASGWVSV</sequence>
<dbReference type="Proteomes" id="UP000233020">
    <property type="component" value="Unplaced"/>
</dbReference>
<organism evidence="1 2">
    <name type="scientific">Aotus nancymaae</name>
    <name type="common">Ma's night monkey</name>
    <dbReference type="NCBI Taxonomy" id="37293"/>
    <lineage>
        <taxon>Eukaryota</taxon>
        <taxon>Metazoa</taxon>
        <taxon>Chordata</taxon>
        <taxon>Craniata</taxon>
        <taxon>Vertebrata</taxon>
        <taxon>Euteleostomi</taxon>
        <taxon>Mammalia</taxon>
        <taxon>Eutheria</taxon>
        <taxon>Euarchontoglires</taxon>
        <taxon>Primates</taxon>
        <taxon>Haplorrhini</taxon>
        <taxon>Platyrrhini</taxon>
        <taxon>Aotidae</taxon>
        <taxon>Aotus</taxon>
    </lineage>
</organism>
<keyword evidence="2" id="KW-1185">Reference proteome</keyword>
<accession>A0A2K5DD47</accession>
<evidence type="ECO:0000313" key="1">
    <source>
        <dbReference type="Ensembl" id="ENSANAP00000018865.1"/>
    </source>
</evidence>
<dbReference type="AlphaFoldDB" id="A0A2K5DD47"/>
<reference evidence="1" key="2">
    <citation type="submission" date="2025-09" db="UniProtKB">
        <authorList>
            <consortium name="Ensembl"/>
        </authorList>
    </citation>
    <scope>IDENTIFICATION</scope>
</reference>
<dbReference type="Ensembl" id="ENSANAT00000036732.1">
    <property type="protein sequence ID" value="ENSANAP00000018865.1"/>
    <property type="gene ID" value="ENSANAG00000027259.1"/>
</dbReference>
<proteinExistence type="predicted"/>